<dbReference type="RefSeq" id="XP_018128122.2">
    <property type="nucleotide sequence ID" value="XM_018277144.2"/>
</dbReference>
<feature type="region of interest" description="Disordered" evidence="2">
    <location>
        <begin position="657"/>
        <end position="693"/>
    </location>
</feature>
<organism evidence="3 4">
    <name type="scientific">Pseudogymnoascus verrucosus</name>
    <dbReference type="NCBI Taxonomy" id="342668"/>
    <lineage>
        <taxon>Eukaryota</taxon>
        <taxon>Fungi</taxon>
        <taxon>Dikarya</taxon>
        <taxon>Ascomycota</taxon>
        <taxon>Pezizomycotina</taxon>
        <taxon>Leotiomycetes</taxon>
        <taxon>Thelebolales</taxon>
        <taxon>Thelebolaceae</taxon>
        <taxon>Pseudogymnoascus</taxon>
    </lineage>
</organism>
<feature type="compositionally biased region" description="Polar residues" evidence="2">
    <location>
        <begin position="21"/>
        <end position="37"/>
    </location>
</feature>
<dbReference type="STRING" id="342668.A0A1B8GEX7"/>
<feature type="compositionally biased region" description="Polar residues" evidence="2">
    <location>
        <begin position="54"/>
        <end position="71"/>
    </location>
</feature>
<dbReference type="AlphaFoldDB" id="A0A1B8GEX7"/>
<feature type="coiled-coil region" evidence="1">
    <location>
        <begin position="300"/>
        <end position="327"/>
    </location>
</feature>
<feature type="compositionally biased region" description="Polar residues" evidence="2">
    <location>
        <begin position="90"/>
        <end position="103"/>
    </location>
</feature>
<evidence type="ECO:0000313" key="3">
    <source>
        <dbReference type="EMBL" id="OBT94389.2"/>
    </source>
</evidence>
<feature type="compositionally biased region" description="Low complexity" evidence="2">
    <location>
        <begin position="76"/>
        <end position="89"/>
    </location>
</feature>
<accession>A0A1B8GEX7</accession>
<dbReference type="GeneID" id="28841097"/>
<feature type="compositionally biased region" description="Polar residues" evidence="2">
    <location>
        <begin position="683"/>
        <end position="693"/>
    </location>
</feature>
<proteinExistence type="predicted"/>
<feature type="region of interest" description="Disordered" evidence="2">
    <location>
        <begin position="215"/>
        <end position="266"/>
    </location>
</feature>
<evidence type="ECO:0000256" key="2">
    <source>
        <dbReference type="SAM" id="MobiDB-lite"/>
    </source>
</evidence>
<evidence type="ECO:0000313" key="4">
    <source>
        <dbReference type="Proteomes" id="UP000091956"/>
    </source>
</evidence>
<dbReference type="EMBL" id="KV460244">
    <property type="protein sequence ID" value="OBT94389.2"/>
    <property type="molecule type" value="Genomic_DNA"/>
</dbReference>
<keyword evidence="1" id="KW-0175">Coiled coil</keyword>
<sequence length="693" mass="77338">MSRSQDPARALRTEKTRRNAPLTSRIGSLKRNLTNSIGIGRTHSQQDDTIARMSPSQNKQRGKRTTSTTDNELPRTNGQSGSQSNNSTNRESSNAPSVSQPETDLSPLAQELRGASEQLSNIQKAIGAITASCIQHADDITQIPEFREKYESLRKEVENKDIIIANLRTALDVLDERAAYKEKAAADDIEANLAEGRRLEQEKVEFERQKKAAAEGLKEQESKLKDEVTKTISRREEEQDKKFSAQRKALENDIEKRKKDQEEELGNLKTKTEKDLETIGKLKAQIDKLRFQSKKEVQKYEDEKRLKEVYKQDIEGLEGELKNLQEEFSLSSEPLEYYQSEFLNISGAIQNIAVRYLSRDLNKEEVATLPSEIPVADVTFSDVPFSNTETSRQLRIAHSQRVIADAVHGTVWQPFSSDITTDDSKLSKLLQDVGAAVGTSRSADVWRAVTMRALKSISNAHTQTQHSPSQPLSVAHAIQSREDKLMELVLSVLGPLLDPLDLLQFKADLLQITKQAISVWTSAQADERTFTVNPKLNQGNKHDWKIATLDYAPFYVDNSSQVVGPMRRNAAGVFTLFPIITATKRIQGQKVGLAPPGSWPGKDQQQVLNAEVTLIHDSLGLPQDSDIVQAGISEREEVIKMRLVHEEEWNQKIAEKVAHTRNNSTAGAMSGPPSPSASWGMNKLSSQKSETGK</sequence>
<feature type="region of interest" description="Disordered" evidence="2">
    <location>
        <begin position="1"/>
        <end position="103"/>
    </location>
</feature>
<reference evidence="4" key="2">
    <citation type="journal article" date="2018" name="Nat. Commun.">
        <title>Extreme sensitivity to ultraviolet light in the fungal pathogen causing white-nose syndrome of bats.</title>
        <authorList>
            <person name="Palmer J.M."/>
            <person name="Drees K.P."/>
            <person name="Foster J.T."/>
            <person name="Lindner D.L."/>
        </authorList>
    </citation>
    <scope>NUCLEOTIDE SEQUENCE [LARGE SCALE GENOMIC DNA]</scope>
    <source>
        <strain evidence="4">UAMH 10579</strain>
    </source>
</reference>
<name>A0A1B8GEX7_9PEZI</name>
<evidence type="ECO:0000256" key="1">
    <source>
        <dbReference type="SAM" id="Coils"/>
    </source>
</evidence>
<reference evidence="3 4" key="1">
    <citation type="submission" date="2016-03" db="EMBL/GenBank/DDBJ databases">
        <title>Comparative genomics of Pseudogymnoascus destructans, the fungus causing white-nose syndrome of bats.</title>
        <authorList>
            <person name="Palmer J.M."/>
            <person name="Drees K.P."/>
            <person name="Foster J.T."/>
            <person name="Lindner D.L."/>
        </authorList>
    </citation>
    <scope>NUCLEOTIDE SEQUENCE [LARGE SCALE GENOMIC DNA]</scope>
    <source>
        <strain evidence="3 4">UAMH 10579</strain>
    </source>
</reference>
<protein>
    <submittedName>
        <fullName evidence="3">Uncharacterized protein</fullName>
    </submittedName>
</protein>
<gene>
    <name evidence="3" type="ORF">VE01_07711</name>
</gene>
<keyword evidence="4" id="KW-1185">Reference proteome</keyword>
<feature type="compositionally biased region" description="Low complexity" evidence="2">
    <location>
        <begin position="664"/>
        <end position="680"/>
    </location>
</feature>
<feature type="compositionally biased region" description="Basic and acidic residues" evidence="2">
    <location>
        <begin position="215"/>
        <end position="261"/>
    </location>
</feature>
<dbReference type="Proteomes" id="UP000091956">
    <property type="component" value="Unassembled WGS sequence"/>
</dbReference>